<organism evidence="1 2">
    <name type="scientific">Scutellospora calospora</name>
    <dbReference type="NCBI Taxonomy" id="85575"/>
    <lineage>
        <taxon>Eukaryota</taxon>
        <taxon>Fungi</taxon>
        <taxon>Fungi incertae sedis</taxon>
        <taxon>Mucoromycota</taxon>
        <taxon>Glomeromycotina</taxon>
        <taxon>Glomeromycetes</taxon>
        <taxon>Diversisporales</taxon>
        <taxon>Gigasporaceae</taxon>
        <taxon>Scutellospora</taxon>
    </lineage>
</organism>
<sequence length="76" mass="8769">MTAVLQQSLSAKQSIHFMPTDVSDEAEYIKGVSTYILHISGALINGQKTIVDITEKIYKYIDYHPQKHIKIRDRDY</sequence>
<dbReference type="Proteomes" id="UP000789860">
    <property type="component" value="Unassembled WGS sequence"/>
</dbReference>
<evidence type="ECO:0000313" key="1">
    <source>
        <dbReference type="EMBL" id="CAG8554588.1"/>
    </source>
</evidence>
<dbReference type="EMBL" id="CAJVPM010008387">
    <property type="protein sequence ID" value="CAG8554588.1"/>
    <property type="molecule type" value="Genomic_DNA"/>
</dbReference>
<reference evidence="1" key="1">
    <citation type="submission" date="2021-06" db="EMBL/GenBank/DDBJ databases">
        <authorList>
            <person name="Kallberg Y."/>
            <person name="Tangrot J."/>
            <person name="Rosling A."/>
        </authorList>
    </citation>
    <scope>NUCLEOTIDE SEQUENCE</scope>
    <source>
        <strain evidence="1">AU212A</strain>
    </source>
</reference>
<proteinExistence type="predicted"/>
<accession>A0ACA9LX43</accession>
<protein>
    <submittedName>
        <fullName evidence="1">2574_t:CDS:1</fullName>
    </submittedName>
</protein>
<name>A0ACA9LX43_9GLOM</name>
<keyword evidence="2" id="KW-1185">Reference proteome</keyword>
<comment type="caution">
    <text evidence="1">The sequence shown here is derived from an EMBL/GenBank/DDBJ whole genome shotgun (WGS) entry which is preliminary data.</text>
</comment>
<evidence type="ECO:0000313" key="2">
    <source>
        <dbReference type="Proteomes" id="UP000789860"/>
    </source>
</evidence>
<gene>
    <name evidence="1" type="ORF">SCALOS_LOCUS5294</name>
</gene>